<dbReference type="PROSITE" id="PS51214">
    <property type="entry name" value="IBB"/>
    <property type="match status" value="1"/>
</dbReference>
<evidence type="ECO:0000313" key="9">
    <source>
        <dbReference type="Proteomes" id="UP000748531"/>
    </source>
</evidence>
<evidence type="ECO:0000256" key="2">
    <source>
        <dbReference type="ARBA" id="ARBA00022448"/>
    </source>
</evidence>
<evidence type="ECO:0000256" key="5">
    <source>
        <dbReference type="PIRNR" id="PIRNR005673"/>
    </source>
</evidence>
<keyword evidence="9" id="KW-1185">Reference proteome</keyword>
<keyword evidence="4 5" id="KW-0653">Protein transport</keyword>
<evidence type="ECO:0000256" key="1">
    <source>
        <dbReference type="ARBA" id="ARBA00010394"/>
    </source>
</evidence>
<dbReference type="InterPro" id="IPR036975">
    <property type="entry name" value="Importin-a_IBB_sf"/>
</dbReference>
<comment type="caution">
    <text evidence="8">The sequence shown here is derived from an EMBL/GenBank/DDBJ whole genome shotgun (WGS) entry which is preliminary data.</text>
</comment>
<dbReference type="PIRSF" id="PIRSF005673">
    <property type="entry name" value="Importin_alpha"/>
    <property type="match status" value="1"/>
</dbReference>
<proteinExistence type="inferred from homology"/>
<dbReference type="PANTHER" id="PTHR23316">
    <property type="entry name" value="IMPORTIN ALPHA"/>
    <property type="match status" value="1"/>
</dbReference>
<dbReference type="OrthoDB" id="29145at2759"/>
<dbReference type="GO" id="GO:0005737">
    <property type="term" value="C:cytoplasm"/>
    <property type="evidence" value="ECO:0007669"/>
    <property type="project" value="InterPro"/>
</dbReference>
<evidence type="ECO:0000259" key="7">
    <source>
        <dbReference type="PROSITE" id="PS51214"/>
    </source>
</evidence>
<comment type="similarity">
    <text evidence="1 5">Belongs to the importin alpha family.</text>
</comment>
<reference evidence="8" key="1">
    <citation type="submission" date="2019-05" db="EMBL/GenBank/DDBJ databases">
        <title>Annotation for the trematode Paragonimus heterotremus.</title>
        <authorList>
            <person name="Choi Y.-J."/>
        </authorList>
    </citation>
    <scope>NUCLEOTIDE SEQUENCE</scope>
    <source>
        <strain evidence="8">LC</strain>
    </source>
</reference>
<dbReference type="Gene3D" id="1.25.10.10">
    <property type="entry name" value="Leucine-rich Repeat Variant"/>
    <property type="match status" value="1"/>
</dbReference>
<evidence type="ECO:0000313" key="8">
    <source>
        <dbReference type="EMBL" id="KAF5402026.1"/>
    </source>
</evidence>
<dbReference type="SMART" id="SM00185">
    <property type="entry name" value="ARM"/>
    <property type="match status" value="8"/>
</dbReference>
<dbReference type="EMBL" id="LUCH01002077">
    <property type="protein sequence ID" value="KAF5402026.1"/>
    <property type="molecule type" value="Genomic_DNA"/>
</dbReference>
<evidence type="ECO:0000256" key="3">
    <source>
        <dbReference type="ARBA" id="ARBA00022737"/>
    </source>
</evidence>
<dbReference type="InterPro" id="IPR002652">
    <property type="entry name" value="Importin-a_IBB"/>
</dbReference>
<dbReference type="Pfam" id="PF00514">
    <property type="entry name" value="Arm"/>
    <property type="match status" value="6"/>
</dbReference>
<keyword evidence="3" id="KW-0677">Repeat</keyword>
<feature type="domain" description="IBB" evidence="7">
    <location>
        <begin position="1"/>
        <end position="50"/>
    </location>
</feature>
<keyword evidence="2 5" id="KW-0813">Transport</keyword>
<dbReference type="SUPFAM" id="SSF48371">
    <property type="entry name" value="ARM repeat"/>
    <property type="match status" value="1"/>
</dbReference>
<feature type="repeat" description="ARM" evidence="6">
    <location>
        <begin position="279"/>
        <end position="321"/>
    </location>
</feature>
<dbReference type="InterPro" id="IPR032413">
    <property type="entry name" value="Arm_3"/>
</dbReference>
<feature type="repeat" description="ARM" evidence="6">
    <location>
        <begin position="192"/>
        <end position="221"/>
    </location>
</feature>
<feature type="repeat" description="ARM" evidence="6">
    <location>
        <begin position="150"/>
        <end position="178"/>
    </location>
</feature>
<gene>
    <name evidence="8" type="ORF">PHET_04538</name>
</gene>
<dbReference type="AlphaFoldDB" id="A0A8J4SZ34"/>
<dbReference type="Proteomes" id="UP000748531">
    <property type="component" value="Unassembled WGS sequence"/>
</dbReference>
<dbReference type="InterPro" id="IPR024931">
    <property type="entry name" value="Importin_alpha"/>
</dbReference>
<dbReference type="Pfam" id="PF01749">
    <property type="entry name" value="IBB"/>
    <property type="match status" value="1"/>
</dbReference>
<organism evidence="8 9">
    <name type="scientific">Paragonimus heterotremus</name>
    <dbReference type="NCBI Taxonomy" id="100268"/>
    <lineage>
        <taxon>Eukaryota</taxon>
        <taxon>Metazoa</taxon>
        <taxon>Spiralia</taxon>
        <taxon>Lophotrochozoa</taxon>
        <taxon>Platyhelminthes</taxon>
        <taxon>Trematoda</taxon>
        <taxon>Digenea</taxon>
        <taxon>Plagiorchiida</taxon>
        <taxon>Troglotremata</taxon>
        <taxon>Troglotrematidae</taxon>
        <taxon>Paragonimus</taxon>
    </lineage>
</organism>
<accession>A0A8J4SZ34</accession>
<dbReference type="Pfam" id="PF16186">
    <property type="entry name" value="Arm_3"/>
    <property type="match status" value="1"/>
</dbReference>
<dbReference type="PROSITE" id="PS50176">
    <property type="entry name" value="ARM_REPEAT"/>
    <property type="match status" value="4"/>
</dbReference>
<evidence type="ECO:0000256" key="4">
    <source>
        <dbReference type="ARBA" id="ARBA00022927"/>
    </source>
</evidence>
<dbReference type="InterPro" id="IPR016024">
    <property type="entry name" value="ARM-type_fold"/>
</dbReference>
<dbReference type="GO" id="GO:0006606">
    <property type="term" value="P:protein import into nucleus"/>
    <property type="evidence" value="ECO:0007669"/>
    <property type="project" value="InterPro"/>
</dbReference>
<feature type="repeat" description="ARM" evidence="6">
    <location>
        <begin position="108"/>
        <end position="150"/>
    </location>
</feature>
<sequence length="527" mass="59068">MDRARLYKNRDKSAEELRRRRVDQSVELRRAKKDEQLQKRRNILLSELDETSPLKEKQVDVLENVNYDSVVREMLNADERVRFHAIQLCRKALSRAKNPPIDEFYKRNVVKILVDNLSSLSDDLIFEATWALTNIASGDTTHTTAVVEGGAVPKLIELLSHPAMNVAEQSVWALGNIAGDGAVFRDMLIGAGILPPVLKLLERAWGMQSVVSNVAWVLSNLCRNRDPPPPPDVIKTMLPVLKRLLQYEKNREVVVDSAWALAYASDAVNNVIDDILDSGCLKHLLYLLASHSPNLISPALRAVGNLVVGNDEQTQAVLDAGLLPYIPALLNIDKSNIVKETCWLVSNITAGNVDQIQTVVDHNIVPCVLEVLRKGEFRTQKEACWVISNMINGGSPEQCAYLMNQRVIPALCVLMTASEARVIILVLESIRKLLEISEQYGHLEPACIELETCEGLDKLERLQDHDNEQVYKLAYDLLERYFNDVEEDTQGNNAGDTTDPAIQPDVAREFQFVAPEQHSGQMPNLEF</sequence>
<dbReference type="GO" id="GO:0061608">
    <property type="term" value="F:nuclear import signal receptor activity"/>
    <property type="evidence" value="ECO:0007669"/>
    <property type="project" value="InterPro"/>
</dbReference>
<name>A0A8J4SZ34_9TREM</name>
<protein>
    <recommendedName>
        <fullName evidence="5">Importin subunit alpha</fullName>
    </recommendedName>
</protein>
<dbReference type="InterPro" id="IPR011989">
    <property type="entry name" value="ARM-like"/>
</dbReference>
<evidence type="ECO:0000256" key="6">
    <source>
        <dbReference type="PROSITE-ProRule" id="PRU00259"/>
    </source>
</evidence>
<dbReference type="Gene3D" id="1.20.5.690">
    <property type="entry name" value="Importin-alpha, importin-beta-binding domain"/>
    <property type="match status" value="1"/>
</dbReference>
<dbReference type="InterPro" id="IPR000225">
    <property type="entry name" value="Armadillo"/>
</dbReference>